<feature type="region of interest" description="Disordered" evidence="1">
    <location>
        <begin position="127"/>
        <end position="155"/>
    </location>
</feature>
<gene>
    <name evidence="2" type="ORF">ACFFGN_18365</name>
</gene>
<evidence type="ECO:0000256" key="1">
    <source>
        <dbReference type="SAM" id="MobiDB-lite"/>
    </source>
</evidence>
<evidence type="ECO:0000313" key="3">
    <source>
        <dbReference type="Proteomes" id="UP001589890"/>
    </source>
</evidence>
<reference evidence="2 3" key="1">
    <citation type="submission" date="2024-09" db="EMBL/GenBank/DDBJ databases">
        <authorList>
            <person name="Sun Q."/>
            <person name="Mori K."/>
        </authorList>
    </citation>
    <scope>NUCLEOTIDE SEQUENCE [LARGE SCALE GENOMIC DNA]</scope>
    <source>
        <strain evidence="2 3">CGMCC 1.15906</strain>
    </source>
</reference>
<keyword evidence="3" id="KW-1185">Reference proteome</keyword>
<feature type="region of interest" description="Disordered" evidence="1">
    <location>
        <begin position="62"/>
        <end position="81"/>
    </location>
</feature>
<comment type="caution">
    <text evidence="2">The sequence shown here is derived from an EMBL/GenBank/DDBJ whole genome shotgun (WGS) entry which is preliminary data.</text>
</comment>
<accession>A0ABV6QNE1</accession>
<evidence type="ECO:0000313" key="2">
    <source>
        <dbReference type="EMBL" id="MFC0626050.1"/>
    </source>
</evidence>
<sequence>MSVLTSLTSNSPAWAVEDGPGDTVTVRINEFRDPQGLERRLHAEGIPAIVDYIPPGKACSRDGRTWNAGPNGKPSAGRNDTKFQIRKSDIGTGQALSIFAVTVTGQHKPALFTTEVVRANTSRCELTDATLPTVPPSSSPSSPQSSSNPTASSSR</sequence>
<dbReference type="EMBL" id="JBHLTC010000021">
    <property type="protein sequence ID" value="MFC0626050.1"/>
    <property type="molecule type" value="Genomic_DNA"/>
</dbReference>
<dbReference type="RefSeq" id="WP_380049113.1">
    <property type="nucleotide sequence ID" value="NZ_JBHLTC010000021.1"/>
</dbReference>
<proteinExistence type="predicted"/>
<feature type="compositionally biased region" description="Low complexity" evidence="1">
    <location>
        <begin position="139"/>
        <end position="155"/>
    </location>
</feature>
<protein>
    <submittedName>
        <fullName evidence="2">Uncharacterized protein</fullName>
    </submittedName>
</protein>
<name>A0ABV6QNE1_9ACTN</name>
<organism evidence="2 3">
    <name type="scientific">Kribbella deserti</name>
    <dbReference type="NCBI Taxonomy" id="1926257"/>
    <lineage>
        <taxon>Bacteria</taxon>
        <taxon>Bacillati</taxon>
        <taxon>Actinomycetota</taxon>
        <taxon>Actinomycetes</taxon>
        <taxon>Propionibacteriales</taxon>
        <taxon>Kribbellaceae</taxon>
        <taxon>Kribbella</taxon>
    </lineage>
</organism>
<dbReference type="Proteomes" id="UP001589890">
    <property type="component" value="Unassembled WGS sequence"/>
</dbReference>